<reference evidence="3" key="1">
    <citation type="journal article" date="2019" name="Sci. Rep.">
        <title>Draft genome of Tanacetum cinerariifolium, the natural source of mosquito coil.</title>
        <authorList>
            <person name="Yamashiro T."/>
            <person name="Shiraishi A."/>
            <person name="Satake H."/>
            <person name="Nakayama K."/>
        </authorList>
    </citation>
    <scope>NUCLEOTIDE SEQUENCE</scope>
</reference>
<comment type="caution">
    <text evidence="3">The sequence shown here is derived from an EMBL/GenBank/DDBJ whole genome shotgun (WGS) entry which is preliminary data.</text>
</comment>
<evidence type="ECO:0000259" key="2">
    <source>
        <dbReference type="Pfam" id="PF07727"/>
    </source>
</evidence>
<name>A0A6L2MDM2_TANCI</name>
<dbReference type="EMBL" id="BKCJ010006428">
    <property type="protein sequence ID" value="GEU72103.1"/>
    <property type="molecule type" value="Genomic_DNA"/>
</dbReference>
<feature type="domain" description="Reverse transcriptase Ty1/copia-type" evidence="2">
    <location>
        <begin position="450"/>
        <end position="519"/>
    </location>
</feature>
<dbReference type="AlphaFoldDB" id="A0A6L2MDM2"/>
<proteinExistence type="predicted"/>
<feature type="compositionally biased region" description="Basic and acidic residues" evidence="1">
    <location>
        <begin position="133"/>
        <end position="151"/>
    </location>
</feature>
<dbReference type="InterPro" id="IPR013103">
    <property type="entry name" value="RVT_2"/>
</dbReference>
<gene>
    <name evidence="3" type="ORF">Tci_044081</name>
</gene>
<organism evidence="3">
    <name type="scientific">Tanacetum cinerariifolium</name>
    <name type="common">Dalmatian daisy</name>
    <name type="synonym">Chrysanthemum cinerariifolium</name>
    <dbReference type="NCBI Taxonomy" id="118510"/>
    <lineage>
        <taxon>Eukaryota</taxon>
        <taxon>Viridiplantae</taxon>
        <taxon>Streptophyta</taxon>
        <taxon>Embryophyta</taxon>
        <taxon>Tracheophyta</taxon>
        <taxon>Spermatophyta</taxon>
        <taxon>Magnoliopsida</taxon>
        <taxon>eudicotyledons</taxon>
        <taxon>Gunneridae</taxon>
        <taxon>Pentapetalae</taxon>
        <taxon>asterids</taxon>
        <taxon>campanulids</taxon>
        <taxon>Asterales</taxon>
        <taxon>Asteraceae</taxon>
        <taxon>Asteroideae</taxon>
        <taxon>Anthemideae</taxon>
        <taxon>Anthemidinae</taxon>
        <taxon>Tanacetum</taxon>
    </lineage>
</organism>
<dbReference type="Pfam" id="PF07727">
    <property type="entry name" value="RVT_2"/>
    <property type="match status" value="1"/>
</dbReference>
<evidence type="ECO:0000313" key="3">
    <source>
        <dbReference type="EMBL" id="GEU72103.1"/>
    </source>
</evidence>
<evidence type="ECO:0000256" key="1">
    <source>
        <dbReference type="SAM" id="MobiDB-lite"/>
    </source>
</evidence>
<feature type="compositionally biased region" description="Low complexity" evidence="1">
    <location>
        <begin position="103"/>
        <end position="112"/>
    </location>
</feature>
<accession>A0A6L2MDM2</accession>
<sequence length="525" mass="60092">MMNAMVRNQLEVATMQVNVQFLQQLQPEWLKFVTVVKKTVDLDKESYHKLFDILKQYHKEVGEIRAEKIATNAYSLTLVAATQQYPDTYYQAPESHKSYAPPSKQSSSTRSHVSTRHKGKEIAKPIMPSSESGFKEDSDPEQAQRDKDMKKTWHSLQTHYMYMAKIHEVPTTDSGPSSDAEPLEESDQNAKECDDKRVVLGNLIANLKLDADEKNKIQKQLKKANTSLSHKLQKCKSALKECKSSLENSNRTQDTCIIALQNKEIKLEKFKTYHNRTLERQLKETLGLLAQKEHDIKEGLKIKAYEIFVVKEKHDELVKQSLLTKSWYEGTLIVSKSSSPIANSTQQDTQPTTNIHPSTEPITSTINVHAKENNDNQAADAHFKPYGFVNPCYTSLHPEMCMFALTVSTAEPKNIKKAMADFAWFKAMQDELHQLERLQVWELFNKLFGKKGYAQEEGIDFEESFAPVARLEAVWLFVTYATHKSFLIYQMDVKTTFLNGPLKEEVYVAQPDGFVDPDHLEKFTV</sequence>
<feature type="region of interest" description="Disordered" evidence="1">
    <location>
        <begin position="92"/>
        <end position="151"/>
    </location>
</feature>
<feature type="region of interest" description="Disordered" evidence="1">
    <location>
        <begin position="169"/>
        <end position="191"/>
    </location>
</feature>
<protein>
    <submittedName>
        <fullName evidence="3">Retrovirus-related Pol polyprotein from transposon TNT 1-94</fullName>
    </submittedName>
</protein>